<proteinExistence type="predicted"/>
<organism evidence="2 3">
    <name type="scientific">Gigaspora margarita</name>
    <dbReference type="NCBI Taxonomy" id="4874"/>
    <lineage>
        <taxon>Eukaryota</taxon>
        <taxon>Fungi</taxon>
        <taxon>Fungi incertae sedis</taxon>
        <taxon>Mucoromycota</taxon>
        <taxon>Glomeromycotina</taxon>
        <taxon>Glomeromycetes</taxon>
        <taxon>Diversisporales</taxon>
        <taxon>Gigasporaceae</taxon>
        <taxon>Gigaspora</taxon>
    </lineage>
</organism>
<keyword evidence="2" id="KW-0067">ATP-binding</keyword>
<dbReference type="InterPro" id="IPR027417">
    <property type="entry name" value="P-loop_NTPase"/>
</dbReference>
<evidence type="ECO:0000313" key="2">
    <source>
        <dbReference type="EMBL" id="KAF0464963.1"/>
    </source>
</evidence>
<dbReference type="GO" id="GO:0004386">
    <property type="term" value="F:helicase activity"/>
    <property type="evidence" value="ECO:0007669"/>
    <property type="project" value="UniProtKB-KW"/>
</dbReference>
<dbReference type="GO" id="GO:0003688">
    <property type="term" value="F:DNA replication origin binding"/>
    <property type="evidence" value="ECO:0007669"/>
    <property type="project" value="InterPro"/>
</dbReference>
<gene>
    <name evidence="2" type="ORF">F8M41_026395</name>
</gene>
<dbReference type="AlphaFoldDB" id="A0A8H3XIJ2"/>
<feature type="domain" description="Helicase C-terminal" evidence="1">
    <location>
        <begin position="633"/>
        <end position="791"/>
    </location>
</feature>
<protein>
    <submittedName>
        <fullName evidence="2">Helicase</fullName>
    </submittedName>
</protein>
<keyword evidence="3" id="KW-1185">Reference proteome</keyword>
<keyword evidence="2" id="KW-0347">Helicase</keyword>
<sequence length="1142" mass="130577">MSLSNEAKKWLCESLLPSNGSSSLQQQCLNQKSAEYNEAKRLFMGLTDLDYKPGHKEHTFYKYWLASRPEGATLKGHGHTSSSDRNDTALLDAYQPEEIYSQYIIRIKEKFALVNHPSEVYRIPDTHECIDGNQPLRLIIDIDARQKPDPTNPKVPSLDDKKITREDLLSRILVACADVLSLIPDCMPFLNSFALASSSNAEKCSWHIVYPRAQFIDYRELKGFTVKVMELVGEPYSKFIDIGLPKTHFNLRLIGSAKEGRIKRPAISSIKNGFKNLDDYLVQPKENYSVIWPRTFSSEEPVKQESHPIDDENALSRGANLVIEKYGWLQIGKIGNGFINFQAQSIKECPICDVKHDKDQLYGFIRKNGYFILKCYRQKQYKPEHKGLSFGKVSDKVESKVKPKLGLGLNERIAKAVLNPRLLPELSGEVINVKEMEDFPEAYPNFLSKEPSTTLIRSPMMTGKTKGLRKYLNYLAKNKANMPCVIWISYRKTLSNESMGKINDLKLSGLRICNYQDEQSLSVDKWDIIIVQVESLSRIEFSARPIVAILDEVNAIQRQMNSGSNARESENAMRDVLRSAQHVLAMDAFANESTLTFLKAYRGENIRVIDNKFQPLIGKTVEYLYDPNSGAEAMRIGFEFLRQGKRVAFVVSSSNMARALVKEASKLSFKARAYYGDMDGKQRKKDFLDINTAWGELDCVAYTNTVEAGISFEKPNHFDIVIGITNTETPVNVEAFIQMMFRIRDCEKRILSLYYQKISNELSRSPGHENIRAELAIARPNEVPTAIKGHREWDKDIVSYKLDQSSAVTSFIEVEHRKRLSARNFIEISCSLIASTGASLKLIKMDESRGAIGIRKKVRNEIRAKVSVIKHTDFDAVATSRNLTHEEAEFLKLDSERSVADTMALKRFYMWNLYGGNSMSIEDWNKLCNKDFVEHFSPPEPRKHFLRLSHFYKQGYDEESAIEELKAKDIAQWEDTCYNTKDNFVDSVAKDLRKTYSANHWEAVRGLLQSLGFTGIDDKRILSDDQVKVTFEASRDRFIEIRSQALLLFGFNSRAKEIPDLNSAIKAINAIVGNWCGYTIKSKRKLVGSKGQQIWKYSYQINRNPYKGRGFDNQEEIIAIKIMQIMKFLTHLVMRLMKKPYL</sequence>
<dbReference type="GO" id="GO:0006260">
    <property type="term" value="P:DNA replication"/>
    <property type="evidence" value="ECO:0007669"/>
    <property type="project" value="InterPro"/>
</dbReference>
<dbReference type="Gene3D" id="3.40.50.300">
    <property type="entry name" value="P-loop containing nucleotide triphosphate hydrolases"/>
    <property type="match status" value="1"/>
</dbReference>
<keyword evidence="2" id="KW-0547">Nucleotide-binding</keyword>
<dbReference type="EMBL" id="WTPW01000982">
    <property type="protein sequence ID" value="KAF0464963.1"/>
    <property type="molecule type" value="Genomic_DNA"/>
</dbReference>
<name>A0A8H3XIJ2_GIGMA</name>
<keyword evidence="2" id="KW-0378">Hydrolase</keyword>
<reference evidence="2 3" key="1">
    <citation type="journal article" date="2019" name="Environ. Microbiol.">
        <title>At the nexus of three kingdoms: the genome of the mycorrhizal fungus Gigaspora margarita provides insights into plant, endobacterial and fungal interactions.</title>
        <authorList>
            <person name="Venice F."/>
            <person name="Ghignone S."/>
            <person name="Salvioli di Fossalunga A."/>
            <person name="Amselem J."/>
            <person name="Novero M."/>
            <person name="Xianan X."/>
            <person name="Sedzielewska Toro K."/>
            <person name="Morin E."/>
            <person name="Lipzen A."/>
            <person name="Grigoriev I.V."/>
            <person name="Henrissat B."/>
            <person name="Martin F.M."/>
            <person name="Bonfante P."/>
        </authorList>
    </citation>
    <scope>NUCLEOTIDE SEQUENCE [LARGE SCALE GENOMIC DNA]</scope>
    <source>
        <strain evidence="2 3">BEG34</strain>
    </source>
</reference>
<comment type="caution">
    <text evidence="2">The sequence shown here is derived from an EMBL/GenBank/DDBJ whole genome shotgun (WGS) entry which is preliminary data.</text>
</comment>
<dbReference type="PROSITE" id="PS51194">
    <property type="entry name" value="HELICASE_CTER"/>
    <property type="match status" value="1"/>
</dbReference>
<dbReference type="InterPro" id="IPR001650">
    <property type="entry name" value="Helicase_C-like"/>
</dbReference>
<dbReference type="GO" id="GO:0005524">
    <property type="term" value="F:ATP binding"/>
    <property type="evidence" value="ECO:0007669"/>
    <property type="project" value="InterPro"/>
</dbReference>
<dbReference type="OrthoDB" id="2378788at2759"/>
<dbReference type="Proteomes" id="UP000439903">
    <property type="component" value="Unassembled WGS sequence"/>
</dbReference>
<accession>A0A8H3XIJ2</accession>
<evidence type="ECO:0000259" key="1">
    <source>
        <dbReference type="PROSITE" id="PS51194"/>
    </source>
</evidence>
<dbReference type="Pfam" id="PF02399">
    <property type="entry name" value="Herpes_ori_bp"/>
    <property type="match status" value="1"/>
</dbReference>
<dbReference type="InterPro" id="IPR003450">
    <property type="entry name" value="Replication_origin-bd"/>
</dbReference>
<evidence type="ECO:0000313" key="3">
    <source>
        <dbReference type="Proteomes" id="UP000439903"/>
    </source>
</evidence>
<dbReference type="SUPFAM" id="SSF52540">
    <property type="entry name" value="P-loop containing nucleoside triphosphate hydrolases"/>
    <property type="match status" value="1"/>
</dbReference>